<sequence length="232" mass="25466">MTQARSSSSLARVVVVSGPSGSGKSRLARHLAATHGWAFVNLDDFYKDHDAPDLPRFANGEIDWDHPGTWNEEAAAVALDTLCREGTVNAPTYSISHSRAEGTHPVHLDGARFVVAEGIFAPHVIAGLRERGLLEQAWCLRRNRYVTAARRFARDLSERRKPPGVLVRRGWRLCRDEPSIVAAHMNLGAEPVSFRQALRRASALQTAELRCPPVSVQADRVIAHDQLGGTSP</sequence>
<feature type="domain" description="Phosphoribulokinase/uridine kinase" evidence="1">
    <location>
        <begin position="13"/>
        <end position="159"/>
    </location>
</feature>
<organism evidence="2 3">
    <name type="scientific">Dermacoccus abyssi</name>
    <dbReference type="NCBI Taxonomy" id="322596"/>
    <lineage>
        <taxon>Bacteria</taxon>
        <taxon>Bacillati</taxon>
        <taxon>Actinomycetota</taxon>
        <taxon>Actinomycetes</taxon>
        <taxon>Micrococcales</taxon>
        <taxon>Dermacoccaceae</taxon>
        <taxon>Dermacoccus</taxon>
    </lineage>
</organism>
<dbReference type="Proteomes" id="UP000285376">
    <property type="component" value="Unassembled WGS sequence"/>
</dbReference>
<dbReference type="InterPro" id="IPR027417">
    <property type="entry name" value="P-loop_NTPase"/>
</dbReference>
<accession>A0A417Z5K7</accession>
<dbReference type="Gene3D" id="3.40.50.300">
    <property type="entry name" value="P-loop containing nucleotide triphosphate hydrolases"/>
    <property type="match status" value="1"/>
</dbReference>
<protein>
    <submittedName>
        <fullName evidence="2">ATP-binding protein</fullName>
    </submittedName>
</protein>
<comment type="caution">
    <text evidence="2">The sequence shown here is derived from an EMBL/GenBank/DDBJ whole genome shotgun (WGS) entry which is preliminary data.</text>
</comment>
<dbReference type="RefSeq" id="WP_118913391.1">
    <property type="nucleotide sequence ID" value="NZ_CBCRVH010000005.1"/>
</dbReference>
<gene>
    <name evidence="2" type="ORF">D1832_07980</name>
</gene>
<evidence type="ECO:0000313" key="2">
    <source>
        <dbReference type="EMBL" id="RHW45928.1"/>
    </source>
</evidence>
<dbReference type="PANTHER" id="PTHR10285">
    <property type="entry name" value="URIDINE KINASE"/>
    <property type="match status" value="1"/>
</dbReference>
<dbReference type="EMBL" id="QWLM01000007">
    <property type="protein sequence ID" value="RHW45928.1"/>
    <property type="molecule type" value="Genomic_DNA"/>
</dbReference>
<dbReference type="GO" id="GO:0005524">
    <property type="term" value="F:ATP binding"/>
    <property type="evidence" value="ECO:0007669"/>
    <property type="project" value="UniProtKB-KW"/>
</dbReference>
<dbReference type="GO" id="GO:0016301">
    <property type="term" value="F:kinase activity"/>
    <property type="evidence" value="ECO:0007669"/>
    <property type="project" value="InterPro"/>
</dbReference>
<name>A0A417Z5K7_9MICO</name>
<dbReference type="PRINTS" id="PR00988">
    <property type="entry name" value="URIDINKINASE"/>
</dbReference>
<evidence type="ECO:0000259" key="1">
    <source>
        <dbReference type="Pfam" id="PF00485"/>
    </source>
</evidence>
<proteinExistence type="predicted"/>
<evidence type="ECO:0000313" key="3">
    <source>
        <dbReference type="Proteomes" id="UP000285376"/>
    </source>
</evidence>
<keyword evidence="2" id="KW-0547">Nucleotide-binding</keyword>
<dbReference type="Pfam" id="PF00485">
    <property type="entry name" value="PRK"/>
    <property type="match status" value="1"/>
</dbReference>
<dbReference type="AlphaFoldDB" id="A0A417Z5K7"/>
<keyword evidence="2" id="KW-0067">ATP-binding</keyword>
<dbReference type="InterPro" id="IPR006083">
    <property type="entry name" value="PRK/URK"/>
</dbReference>
<reference evidence="2 3" key="1">
    <citation type="submission" date="2018-08" db="EMBL/GenBank/DDBJ databases">
        <title>Whole genome sequence analysis of Dermacoccus abyssi bacteria isolated from Deep Mariana trench Micromonospora spp reveals genes involved in the environmental adaptation and production of secondary metabolites.</title>
        <authorList>
            <person name="Abdel-Mageed W.M."/>
            <person name="Lehri B."/>
            <person name="Nouioui I."/>
            <person name="Goodfellow I."/>
            <person name="Jaspars M."/>
            <person name="Karlyshev A."/>
        </authorList>
    </citation>
    <scope>NUCLEOTIDE SEQUENCE [LARGE SCALE GENOMIC DNA]</scope>
    <source>
        <strain evidence="2 3">MT1.1</strain>
    </source>
</reference>
<dbReference type="SUPFAM" id="SSF52540">
    <property type="entry name" value="P-loop containing nucleoside triphosphate hydrolases"/>
    <property type="match status" value="1"/>
</dbReference>